<reference evidence="3 4" key="1">
    <citation type="journal article" date="2016" name="Sci. Rep.">
        <title>A novel ammonia-oxidizing archaeon from wastewater treatment plant: Its enrichment, physiological and genomic characteristics.</title>
        <authorList>
            <person name="Li Y."/>
            <person name="Ding K."/>
            <person name="Wen X."/>
            <person name="Zhang B."/>
            <person name="Shen B."/>
            <person name="Yang Y."/>
        </authorList>
    </citation>
    <scope>NUCLEOTIDE SEQUENCE [LARGE SCALE GENOMIC DNA]</scope>
    <source>
        <strain evidence="3 4">SAT1</strain>
    </source>
</reference>
<feature type="region of interest" description="Disordered" evidence="1">
    <location>
        <begin position="87"/>
        <end position="114"/>
    </location>
</feature>
<protein>
    <submittedName>
        <fullName evidence="3">Uncharacterized protein</fullName>
    </submittedName>
</protein>
<dbReference type="KEGG" id="tah:SU86_006225"/>
<sequence length="192" mass="22043">MLVEIPDPQVIAYVIVAFAVGIFGMMIYGKIKALSAQKTSDPAYLSRLEYYERQLIDMKIRMDALDLEEKESEEQVLERVETVLEKKAQPQVQKEPEESKIEPAKPVSKPRMPNMDFNGVAEHVLGLITTREMTSRDIQITIGRSREHTSRLMKRLFEQGFVQRNNKTKPFTYQITEKGKAKLGNQEQPITA</sequence>
<dbReference type="SUPFAM" id="SSF46785">
    <property type="entry name" value="Winged helix' DNA-binding domain"/>
    <property type="match status" value="1"/>
</dbReference>
<evidence type="ECO:0000313" key="4">
    <source>
        <dbReference type="Proteomes" id="UP000266745"/>
    </source>
</evidence>
<feature type="transmembrane region" description="Helical" evidence="2">
    <location>
        <begin position="12"/>
        <end position="29"/>
    </location>
</feature>
<dbReference type="Proteomes" id="UP000266745">
    <property type="component" value="Chromosome"/>
</dbReference>
<evidence type="ECO:0000256" key="1">
    <source>
        <dbReference type="SAM" id="MobiDB-lite"/>
    </source>
</evidence>
<keyword evidence="2" id="KW-1133">Transmembrane helix</keyword>
<feature type="compositionally biased region" description="Basic and acidic residues" evidence="1">
    <location>
        <begin position="87"/>
        <end position="103"/>
    </location>
</feature>
<gene>
    <name evidence="3" type="ORF">SU86_006225</name>
</gene>
<dbReference type="InterPro" id="IPR036388">
    <property type="entry name" value="WH-like_DNA-bd_sf"/>
</dbReference>
<dbReference type="RefSeq" id="WP_048188944.1">
    <property type="nucleotide sequence ID" value="NZ_CP011097.1"/>
</dbReference>
<keyword evidence="2" id="KW-0812">Transmembrane</keyword>
<proteinExistence type="predicted"/>
<accession>A0A3G1B370</accession>
<dbReference type="InterPro" id="IPR036390">
    <property type="entry name" value="WH_DNA-bd_sf"/>
</dbReference>
<name>A0A3G1B370_9ARCH</name>
<dbReference type="AlphaFoldDB" id="A0A3G1B370"/>
<dbReference type="GO" id="GO:0003700">
    <property type="term" value="F:DNA-binding transcription factor activity"/>
    <property type="evidence" value="ECO:0007669"/>
    <property type="project" value="InterPro"/>
</dbReference>
<dbReference type="STRING" id="1603555.SU86_006225"/>
<dbReference type="Gene3D" id="1.10.10.10">
    <property type="entry name" value="Winged helix-like DNA-binding domain superfamily/Winged helix DNA-binding domain"/>
    <property type="match status" value="1"/>
</dbReference>
<evidence type="ECO:0000256" key="2">
    <source>
        <dbReference type="SAM" id="Phobius"/>
    </source>
</evidence>
<organism evidence="3 4">
    <name type="scientific">Candidatus Nitrosotenuis cloacae</name>
    <dbReference type="NCBI Taxonomy" id="1603555"/>
    <lineage>
        <taxon>Archaea</taxon>
        <taxon>Nitrososphaerota</taxon>
        <taxon>Candidatus Nitrosotenuis</taxon>
    </lineage>
</organism>
<dbReference type="OrthoDB" id="11435at2157"/>
<dbReference type="GeneID" id="24875997"/>
<evidence type="ECO:0000313" key="3">
    <source>
        <dbReference type="EMBL" id="AJZ76032.1"/>
    </source>
</evidence>
<keyword evidence="4" id="KW-1185">Reference proteome</keyword>
<dbReference type="EMBL" id="CP011097">
    <property type="protein sequence ID" value="AJZ76032.1"/>
    <property type="molecule type" value="Genomic_DNA"/>
</dbReference>
<keyword evidence="2" id="KW-0472">Membrane</keyword>